<dbReference type="Proteomes" id="UP000828390">
    <property type="component" value="Unassembled WGS sequence"/>
</dbReference>
<evidence type="ECO:0000313" key="1">
    <source>
        <dbReference type="EMBL" id="KAH3706625.1"/>
    </source>
</evidence>
<sequence>MPRCEEYVRTPRDERHESFGMNPPCVCVFRFLSSAPGLSPIWPSPQKDVLVGYGG</sequence>
<gene>
    <name evidence="1" type="ORF">DPMN_066013</name>
</gene>
<proteinExistence type="predicted"/>
<dbReference type="AlphaFoldDB" id="A0A9D4BRQ2"/>
<comment type="caution">
    <text evidence="1">The sequence shown here is derived from an EMBL/GenBank/DDBJ whole genome shotgun (WGS) entry which is preliminary data.</text>
</comment>
<accession>A0A9D4BRQ2</accession>
<name>A0A9D4BRQ2_DREPO</name>
<evidence type="ECO:0000313" key="2">
    <source>
        <dbReference type="Proteomes" id="UP000828390"/>
    </source>
</evidence>
<keyword evidence="2" id="KW-1185">Reference proteome</keyword>
<protein>
    <submittedName>
        <fullName evidence="1">Uncharacterized protein</fullName>
    </submittedName>
</protein>
<reference evidence="1" key="2">
    <citation type="submission" date="2020-11" db="EMBL/GenBank/DDBJ databases">
        <authorList>
            <person name="McCartney M.A."/>
            <person name="Auch B."/>
            <person name="Kono T."/>
            <person name="Mallez S."/>
            <person name="Becker A."/>
            <person name="Gohl D.M."/>
            <person name="Silverstein K.A.T."/>
            <person name="Koren S."/>
            <person name="Bechman K.B."/>
            <person name="Herman A."/>
            <person name="Abrahante J.E."/>
            <person name="Garbe J."/>
        </authorList>
    </citation>
    <scope>NUCLEOTIDE SEQUENCE</scope>
    <source>
        <strain evidence="1">Duluth1</strain>
        <tissue evidence="1">Whole animal</tissue>
    </source>
</reference>
<reference evidence="1" key="1">
    <citation type="journal article" date="2019" name="bioRxiv">
        <title>The Genome of the Zebra Mussel, Dreissena polymorpha: A Resource for Invasive Species Research.</title>
        <authorList>
            <person name="McCartney M.A."/>
            <person name="Auch B."/>
            <person name="Kono T."/>
            <person name="Mallez S."/>
            <person name="Zhang Y."/>
            <person name="Obille A."/>
            <person name="Becker A."/>
            <person name="Abrahante J.E."/>
            <person name="Garbe J."/>
            <person name="Badalamenti J.P."/>
            <person name="Herman A."/>
            <person name="Mangelson H."/>
            <person name="Liachko I."/>
            <person name="Sullivan S."/>
            <person name="Sone E.D."/>
            <person name="Koren S."/>
            <person name="Silverstein K.A.T."/>
            <person name="Beckman K.B."/>
            <person name="Gohl D.M."/>
        </authorList>
    </citation>
    <scope>NUCLEOTIDE SEQUENCE</scope>
    <source>
        <strain evidence="1">Duluth1</strain>
        <tissue evidence="1">Whole animal</tissue>
    </source>
</reference>
<dbReference type="EMBL" id="JAIWYP010000014">
    <property type="protein sequence ID" value="KAH3706625.1"/>
    <property type="molecule type" value="Genomic_DNA"/>
</dbReference>
<organism evidence="1 2">
    <name type="scientific">Dreissena polymorpha</name>
    <name type="common">Zebra mussel</name>
    <name type="synonym">Mytilus polymorpha</name>
    <dbReference type="NCBI Taxonomy" id="45954"/>
    <lineage>
        <taxon>Eukaryota</taxon>
        <taxon>Metazoa</taxon>
        <taxon>Spiralia</taxon>
        <taxon>Lophotrochozoa</taxon>
        <taxon>Mollusca</taxon>
        <taxon>Bivalvia</taxon>
        <taxon>Autobranchia</taxon>
        <taxon>Heteroconchia</taxon>
        <taxon>Euheterodonta</taxon>
        <taxon>Imparidentia</taxon>
        <taxon>Neoheterodontei</taxon>
        <taxon>Myida</taxon>
        <taxon>Dreissenoidea</taxon>
        <taxon>Dreissenidae</taxon>
        <taxon>Dreissena</taxon>
    </lineage>
</organism>